<dbReference type="Pfam" id="PF06094">
    <property type="entry name" value="GGACT"/>
    <property type="match status" value="1"/>
</dbReference>
<dbReference type="SUPFAM" id="SSF110857">
    <property type="entry name" value="Gamma-glutamyl cyclotransferase-like"/>
    <property type="match status" value="1"/>
</dbReference>
<sequence>MSKYYIAYGSNMDESQMTYRCPTAQLLGRAELEDYRLLFKGSKTEAYATIEPEEGSRVPVLVWTIGKEDEKSLDRYEGYPVFYYKKDLEINLDGKQVTAMAYIMDESREYGKPSEGYHDVLVRAYRKYGFPMEILTEAYEISGENRRGD</sequence>
<protein>
    <submittedName>
        <fullName evidence="5">Gamma-glutamylcyclotransferase</fullName>
    </submittedName>
</protein>
<feature type="binding site" evidence="3">
    <location>
        <begin position="5"/>
        <end position="10"/>
    </location>
    <ligand>
        <name>substrate</name>
    </ligand>
</feature>
<evidence type="ECO:0000313" key="5">
    <source>
        <dbReference type="EMBL" id="QMW80025.1"/>
    </source>
</evidence>
<dbReference type="GO" id="GO:0016740">
    <property type="term" value="F:transferase activity"/>
    <property type="evidence" value="ECO:0007669"/>
    <property type="project" value="UniProtKB-KW"/>
</dbReference>
<feature type="binding site" evidence="3">
    <location>
        <position position="117"/>
    </location>
    <ligand>
        <name>substrate</name>
    </ligand>
</feature>
<dbReference type="Gene3D" id="3.10.490.10">
    <property type="entry name" value="Gamma-glutamyl cyclotransferase-like"/>
    <property type="match status" value="1"/>
</dbReference>
<accession>A0A7G5MZI2</accession>
<proteinExistence type="predicted"/>
<evidence type="ECO:0000259" key="4">
    <source>
        <dbReference type="Pfam" id="PF06094"/>
    </source>
</evidence>
<feature type="active site" description="Proton acceptor" evidence="2">
    <location>
        <position position="77"/>
    </location>
</feature>
<dbReference type="Proteomes" id="UP000515789">
    <property type="component" value="Chromosome"/>
</dbReference>
<dbReference type="RefSeq" id="WP_018594155.1">
    <property type="nucleotide sequence ID" value="NZ_CABLBP010000012.1"/>
</dbReference>
<dbReference type="InterPro" id="IPR013024">
    <property type="entry name" value="GGCT-like"/>
</dbReference>
<organism evidence="5 6">
    <name type="scientific">Blautia producta</name>
    <dbReference type="NCBI Taxonomy" id="33035"/>
    <lineage>
        <taxon>Bacteria</taxon>
        <taxon>Bacillati</taxon>
        <taxon>Bacillota</taxon>
        <taxon>Clostridia</taxon>
        <taxon>Lachnospirales</taxon>
        <taxon>Lachnospiraceae</taxon>
        <taxon>Blautia</taxon>
    </lineage>
</organism>
<evidence type="ECO:0000256" key="2">
    <source>
        <dbReference type="PIRSR" id="PIRSR617939-1"/>
    </source>
</evidence>
<evidence type="ECO:0000256" key="1">
    <source>
        <dbReference type="ARBA" id="ARBA00023239"/>
    </source>
</evidence>
<dbReference type="GO" id="GO:0003839">
    <property type="term" value="F:gamma-glutamylcyclotransferase activity"/>
    <property type="evidence" value="ECO:0007669"/>
    <property type="project" value="InterPro"/>
</dbReference>
<reference evidence="5 6" key="1">
    <citation type="submission" date="2019-04" db="EMBL/GenBank/DDBJ databases">
        <authorList>
            <person name="Schori C."/>
            <person name="Ahrens C."/>
        </authorList>
    </citation>
    <scope>NUCLEOTIDE SEQUENCE [LARGE SCALE GENOMIC DNA]</scope>
    <source>
        <strain evidence="5 6">DSM 2950</strain>
    </source>
</reference>
<gene>
    <name evidence="5" type="ORF">E5259_21900</name>
</gene>
<name>A0A7G5MZI2_9FIRM</name>
<dbReference type="PANTHER" id="PTHR12935">
    <property type="entry name" value="GAMMA-GLUTAMYLCYCLOTRANSFERASE"/>
    <property type="match status" value="1"/>
</dbReference>
<feature type="domain" description="Gamma-glutamylcyclotransferase AIG2-like" evidence="4">
    <location>
        <begin position="6"/>
        <end position="109"/>
    </location>
</feature>
<dbReference type="InterPro" id="IPR009288">
    <property type="entry name" value="AIG2-like_dom"/>
</dbReference>
<dbReference type="CDD" id="cd06661">
    <property type="entry name" value="GGCT_like"/>
    <property type="match status" value="1"/>
</dbReference>
<dbReference type="AlphaFoldDB" id="A0A7G5MZI2"/>
<dbReference type="InterPro" id="IPR036568">
    <property type="entry name" value="GGCT-like_sf"/>
</dbReference>
<dbReference type="InterPro" id="IPR017939">
    <property type="entry name" value="G-Glutamylcylcotransferase"/>
</dbReference>
<keyword evidence="5" id="KW-0808">Transferase</keyword>
<dbReference type="EMBL" id="CP039126">
    <property type="protein sequence ID" value="QMW80025.1"/>
    <property type="molecule type" value="Genomic_DNA"/>
</dbReference>
<evidence type="ECO:0000256" key="3">
    <source>
        <dbReference type="PIRSR" id="PIRSR617939-2"/>
    </source>
</evidence>
<keyword evidence="1" id="KW-0456">Lyase</keyword>
<evidence type="ECO:0000313" key="6">
    <source>
        <dbReference type="Proteomes" id="UP000515789"/>
    </source>
</evidence>
<dbReference type="PANTHER" id="PTHR12935:SF0">
    <property type="entry name" value="GAMMA-GLUTAMYLCYCLOTRANSFERASE"/>
    <property type="match status" value="1"/>
</dbReference>
<dbReference type="GeneID" id="75054567"/>